<evidence type="ECO:0000256" key="2">
    <source>
        <dbReference type="ARBA" id="ARBA00022475"/>
    </source>
</evidence>
<dbReference type="EMBL" id="JACXIY010000024">
    <property type="protein sequence ID" value="MBD2870819.1"/>
    <property type="molecule type" value="Genomic_DNA"/>
</dbReference>
<keyword evidence="2 6" id="KW-1003">Cell membrane</keyword>
<comment type="similarity">
    <text evidence="6">Belongs to the TVP38/TMEM64 family.</text>
</comment>
<name>A0A927CNI6_9BACL</name>
<evidence type="ECO:0000259" key="7">
    <source>
        <dbReference type="Pfam" id="PF09335"/>
    </source>
</evidence>
<sequence length="215" mass="22980">MVKKLSPALLYAAASVCVYLYRDGILAWIGSRETVLPVALAAVLTALFPVIPYPVVGAVIGAAYGPGIGGALTWAGSAAASLLMFGFVRYGYRDAGRKLLRRSGRLDRFTQLFERNAFLMIVFARLLPFIPSIAVNVYAALGRVSFAIYALASSLGKVPAALLFAVIGDSLMLEPGNIAAAALIYGAFLAITLAGYRRWTRKSSAKPSDIREERS</sequence>
<feature type="transmembrane region" description="Helical" evidence="6">
    <location>
        <begin position="117"/>
        <end position="139"/>
    </location>
</feature>
<feature type="transmembrane region" description="Helical" evidence="6">
    <location>
        <begin position="146"/>
        <end position="166"/>
    </location>
</feature>
<evidence type="ECO:0000313" key="9">
    <source>
        <dbReference type="Proteomes" id="UP000632125"/>
    </source>
</evidence>
<feature type="transmembrane region" description="Helical" evidence="6">
    <location>
        <begin position="38"/>
        <end position="64"/>
    </location>
</feature>
<proteinExistence type="inferred from homology"/>
<feature type="domain" description="VTT" evidence="7">
    <location>
        <begin position="51"/>
        <end position="169"/>
    </location>
</feature>
<keyword evidence="9" id="KW-1185">Reference proteome</keyword>
<accession>A0A927CNI6</accession>
<feature type="transmembrane region" description="Helical" evidence="6">
    <location>
        <begin position="178"/>
        <end position="196"/>
    </location>
</feature>
<organism evidence="8 9">
    <name type="scientific">Paenibacillus arenilitoris</name>
    <dbReference type="NCBI Taxonomy" id="2772299"/>
    <lineage>
        <taxon>Bacteria</taxon>
        <taxon>Bacillati</taxon>
        <taxon>Bacillota</taxon>
        <taxon>Bacilli</taxon>
        <taxon>Bacillales</taxon>
        <taxon>Paenibacillaceae</taxon>
        <taxon>Paenibacillus</taxon>
    </lineage>
</organism>
<keyword evidence="5 6" id="KW-0472">Membrane</keyword>
<comment type="subcellular location">
    <subcellularLocation>
        <location evidence="1 6">Cell membrane</location>
        <topology evidence="1 6">Multi-pass membrane protein</topology>
    </subcellularLocation>
</comment>
<evidence type="ECO:0000256" key="4">
    <source>
        <dbReference type="ARBA" id="ARBA00022989"/>
    </source>
</evidence>
<evidence type="ECO:0000256" key="5">
    <source>
        <dbReference type="ARBA" id="ARBA00023136"/>
    </source>
</evidence>
<gene>
    <name evidence="8" type="ORF">IDH41_19735</name>
</gene>
<dbReference type="RefSeq" id="WP_190864061.1">
    <property type="nucleotide sequence ID" value="NZ_JACXIY010000024.1"/>
</dbReference>
<comment type="caution">
    <text evidence="8">The sequence shown here is derived from an EMBL/GenBank/DDBJ whole genome shotgun (WGS) entry which is preliminary data.</text>
</comment>
<keyword evidence="4 6" id="KW-1133">Transmembrane helix</keyword>
<dbReference type="InterPro" id="IPR032816">
    <property type="entry name" value="VTT_dom"/>
</dbReference>
<evidence type="ECO:0000313" key="8">
    <source>
        <dbReference type="EMBL" id="MBD2870819.1"/>
    </source>
</evidence>
<dbReference type="AlphaFoldDB" id="A0A927CNI6"/>
<dbReference type="InterPro" id="IPR015414">
    <property type="entry name" value="TMEM64"/>
</dbReference>
<dbReference type="PANTHER" id="PTHR12677:SF59">
    <property type="entry name" value="GOLGI APPARATUS MEMBRANE PROTEIN TVP38-RELATED"/>
    <property type="match status" value="1"/>
</dbReference>
<dbReference type="Pfam" id="PF09335">
    <property type="entry name" value="VTT_dom"/>
    <property type="match status" value="1"/>
</dbReference>
<evidence type="ECO:0000256" key="1">
    <source>
        <dbReference type="ARBA" id="ARBA00004651"/>
    </source>
</evidence>
<dbReference type="PANTHER" id="PTHR12677">
    <property type="entry name" value="GOLGI APPARATUS MEMBRANE PROTEIN TVP38-RELATED"/>
    <property type="match status" value="1"/>
</dbReference>
<evidence type="ECO:0000256" key="3">
    <source>
        <dbReference type="ARBA" id="ARBA00022692"/>
    </source>
</evidence>
<evidence type="ECO:0000256" key="6">
    <source>
        <dbReference type="RuleBase" id="RU366058"/>
    </source>
</evidence>
<protein>
    <recommendedName>
        <fullName evidence="6">TVP38/TMEM64 family membrane protein</fullName>
    </recommendedName>
</protein>
<dbReference type="Proteomes" id="UP000632125">
    <property type="component" value="Unassembled WGS sequence"/>
</dbReference>
<reference evidence="8" key="1">
    <citation type="submission" date="2020-09" db="EMBL/GenBank/DDBJ databases">
        <title>A novel bacterium of genus Paenibacillus, isolated from South China Sea.</title>
        <authorList>
            <person name="Huang H."/>
            <person name="Mo K."/>
            <person name="Hu Y."/>
        </authorList>
    </citation>
    <scope>NUCLEOTIDE SEQUENCE</scope>
    <source>
        <strain evidence="8">IB182493</strain>
    </source>
</reference>
<feature type="transmembrane region" description="Helical" evidence="6">
    <location>
        <begin position="71"/>
        <end position="92"/>
    </location>
</feature>
<dbReference type="GO" id="GO:0005886">
    <property type="term" value="C:plasma membrane"/>
    <property type="evidence" value="ECO:0007669"/>
    <property type="project" value="UniProtKB-SubCell"/>
</dbReference>
<keyword evidence="3 6" id="KW-0812">Transmembrane</keyword>